<feature type="binding site" evidence="10">
    <location>
        <begin position="341"/>
        <end position="343"/>
    </location>
    <ligand>
        <name>substrate</name>
    </ligand>
</feature>
<dbReference type="SUPFAM" id="SSF51556">
    <property type="entry name" value="Metallo-dependent hydrolases"/>
    <property type="match status" value="1"/>
</dbReference>
<accession>A0A9U8DUG7</accession>
<keyword evidence="5 8" id="KW-0378">Hydrolase</keyword>
<evidence type="ECO:0000259" key="12">
    <source>
        <dbReference type="Pfam" id="PF01979"/>
    </source>
</evidence>
<organism evidence="13 14">
    <name type="scientific">Biomphalaria glabrata</name>
    <name type="common">Bloodfluke planorb</name>
    <name type="synonym">Freshwater snail</name>
    <dbReference type="NCBI Taxonomy" id="6526"/>
    <lineage>
        <taxon>Eukaryota</taxon>
        <taxon>Metazoa</taxon>
        <taxon>Spiralia</taxon>
        <taxon>Lophotrochozoa</taxon>
        <taxon>Mollusca</taxon>
        <taxon>Gastropoda</taxon>
        <taxon>Heterobranchia</taxon>
        <taxon>Euthyneura</taxon>
        <taxon>Panpulmonata</taxon>
        <taxon>Hygrophila</taxon>
        <taxon>Lymnaeoidea</taxon>
        <taxon>Planorbidae</taxon>
        <taxon>Biomphalaria</taxon>
    </lineage>
</organism>
<dbReference type="Gene3D" id="3.20.20.140">
    <property type="entry name" value="Metal-dependent hydrolases"/>
    <property type="match status" value="1"/>
</dbReference>
<keyword evidence="13" id="KW-1185">Reference proteome</keyword>
<feature type="binding site" evidence="11">
    <location>
        <position position="224"/>
    </location>
    <ligand>
        <name>Zn(2+)</name>
        <dbReference type="ChEBI" id="CHEBI:29105"/>
    </ligand>
</feature>
<evidence type="ECO:0000313" key="13">
    <source>
        <dbReference type="Proteomes" id="UP001165740"/>
    </source>
</evidence>
<dbReference type="NCBIfam" id="TIGR00221">
    <property type="entry name" value="nagA"/>
    <property type="match status" value="1"/>
</dbReference>
<dbReference type="PANTHER" id="PTHR11113">
    <property type="entry name" value="N-ACETYLGLUCOSAMINE-6-PHOSPHATE DEACETYLASE"/>
    <property type="match status" value="1"/>
</dbReference>
<sequence length="426" mass="46660">MIQTLLLYYKAHIALMAPSSRTGAGYLYQYTNCRILRNGKIIREDLWVRSGVIMNPEILFYVEKVSADQKIDCKNLIIAPGFIDVQINGGFGFDFSTDTNIEKSLQKVAFGILAHGVTSFCPTIITSTPNFYHKILPGIKKCSGSEMGAGVLGAHLEGPFISPDRNGAHPKQCIKSYDNGFVDVLDMYGDLSNVALVTLAPEKQNSLQVVEELCKRGIVVSLGHSSANLLEGEEAVRSGAKFITHLFNAMLPFHHRDPHLVGLLTSEKLPRNRQVFYGIIADGIHTHPAALRIAHRVHPKGTVLVTDAIQAMGLPDGTYPFGEQTIVVEGKYSYIKDTKTLAGSMATLDTCVRLFAKQTGCGPELALEAASLHPAQLLGIEDRKGTLNFDSDADFVLLDDDLNVKATYIAGKCVYQYKDYVHSPTN</sequence>
<dbReference type="Gene3D" id="2.30.40.10">
    <property type="entry name" value="Urease, subunit C, domain 1"/>
    <property type="match status" value="1"/>
</dbReference>
<keyword evidence="6 8" id="KW-0119">Carbohydrate metabolism</keyword>
<dbReference type="InterPro" id="IPR006680">
    <property type="entry name" value="Amidohydro-rel"/>
</dbReference>
<evidence type="ECO:0000313" key="14">
    <source>
        <dbReference type="RefSeq" id="XP_013061802.2"/>
    </source>
</evidence>
<dbReference type="KEGG" id="bgt:106051203"/>
<dbReference type="PANTHER" id="PTHR11113:SF14">
    <property type="entry name" value="N-ACETYLGLUCOSAMINE-6-PHOSPHATE DEACETYLASE"/>
    <property type="match status" value="1"/>
</dbReference>
<evidence type="ECO:0000256" key="8">
    <source>
        <dbReference type="PIRNR" id="PIRNR038994"/>
    </source>
</evidence>
<gene>
    <name evidence="14" type="primary">LOC106051203</name>
</gene>
<feature type="binding site" evidence="10">
    <location>
        <position position="256"/>
    </location>
    <ligand>
        <name>substrate</name>
    </ligand>
</feature>
<dbReference type="FunFam" id="3.20.20.140:FF:000023">
    <property type="entry name" value="N-acetylglucosamine-6-phosphate deacetylase"/>
    <property type="match status" value="1"/>
</dbReference>
<dbReference type="EC" id="3.5.1.25" evidence="2 8"/>
<dbReference type="GO" id="GO:0106279">
    <property type="term" value="P:negative regulation of UDP-N-acetylglucosamine biosynthetic process"/>
    <property type="evidence" value="ECO:0007669"/>
    <property type="project" value="UniProtKB-ARBA"/>
</dbReference>
<evidence type="ECO:0000256" key="2">
    <source>
        <dbReference type="ARBA" id="ARBA00011899"/>
    </source>
</evidence>
<feature type="binding site" evidence="11">
    <location>
        <position position="245"/>
    </location>
    <ligand>
        <name>Zn(2+)</name>
        <dbReference type="ChEBI" id="CHEBI:29105"/>
    </ligand>
</feature>
<feature type="binding site" evidence="10">
    <location>
        <position position="285"/>
    </location>
    <ligand>
        <name>substrate</name>
    </ligand>
</feature>
<dbReference type="Proteomes" id="UP001165740">
    <property type="component" value="Chromosome 8"/>
</dbReference>
<protein>
    <recommendedName>
        <fullName evidence="3 8">N-acetylglucosamine-6-phosphate deacetylase</fullName>
        <ecNumber evidence="2 8">3.5.1.25</ecNumber>
    </recommendedName>
</protein>
<evidence type="ECO:0000256" key="6">
    <source>
        <dbReference type="ARBA" id="ARBA00023277"/>
    </source>
</evidence>
<dbReference type="RefSeq" id="XP_013061802.2">
    <property type="nucleotide sequence ID" value="XM_013206348.2"/>
</dbReference>
<dbReference type="GO" id="GO:0008448">
    <property type="term" value="F:N-acetylglucosamine-6-phosphate deacetylase activity"/>
    <property type="evidence" value="ECO:0007669"/>
    <property type="project" value="UniProtKB-UniRule"/>
</dbReference>
<comment type="cofactor">
    <cofactor evidence="11">
        <name>a divalent metal cation</name>
        <dbReference type="ChEBI" id="CHEBI:60240"/>
    </cofactor>
    <text evidence="11">Binds 1 divalent metal cation per subunit.</text>
</comment>
<dbReference type="CDD" id="cd00854">
    <property type="entry name" value="NagA"/>
    <property type="match status" value="1"/>
</dbReference>
<dbReference type="InterPro" id="IPR003764">
    <property type="entry name" value="GlcNAc_6-P_deAcase"/>
</dbReference>
<dbReference type="OrthoDB" id="10264777at2759"/>
<reference evidence="14" key="1">
    <citation type="submission" date="2025-08" db="UniProtKB">
        <authorList>
            <consortium name="RefSeq"/>
        </authorList>
    </citation>
    <scope>IDENTIFICATION</scope>
</reference>
<dbReference type="GO" id="GO:0046872">
    <property type="term" value="F:metal ion binding"/>
    <property type="evidence" value="ECO:0007669"/>
    <property type="project" value="UniProtKB-KW"/>
</dbReference>
<feature type="binding site" evidence="10">
    <location>
        <position position="168"/>
    </location>
    <ligand>
        <name>substrate</name>
    </ligand>
</feature>
<dbReference type="AlphaFoldDB" id="A0A9U8DUG7"/>
<dbReference type="Pfam" id="PF01979">
    <property type="entry name" value="Amidohydro_1"/>
    <property type="match status" value="1"/>
</dbReference>
<evidence type="ECO:0000256" key="10">
    <source>
        <dbReference type="PIRSR" id="PIRSR038994-2"/>
    </source>
</evidence>
<evidence type="ECO:0000256" key="11">
    <source>
        <dbReference type="PIRSR" id="PIRSR038994-3"/>
    </source>
</evidence>
<evidence type="ECO:0000256" key="3">
    <source>
        <dbReference type="ARBA" id="ARBA00018029"/>
    </source>
</evidence>
<dbReference type="GeneID" id="106051203"/>
<evidence type="ECO:0000256" key="9">
    <source>
        <dbReference type="PIRSR" id="PIRSR038994-1"/>
    </source>
</evidence>
<dbReference type="PIRSF" id="PIRSF038994">
    <property type="entry name" value="NagA"/>
    <property type="match status" value="1"/>
</dbReference>
<evidence type="ECO:0000256" key="7">
    <source>
        <dbReference type="ARBA" id="ARBA00047647"/>
    </source>
</evidence>
<dbReference type="SUPFAM" id="SSF51338">
    <property type="entry name" value="Composite domain of metallo-dependent hydrolases"/>
    <property type="match status" value="1"/>
</dbReference>
<feature type="binding site" evidence="11">
    <location>
        <position position="157"/>
    </location>
    <ligand>
        <name>Zn(2+)</name>
        <dbReference type="ChEBI" id="CHEBI:29105"/>
    </ligand>
</feature>
<dbReference type="OMA" id="PCRKGAH"/>
<dbReference type="InterPro" id="IPR011059">
    <property type="entry name" value="Metal-dep_hydrolase_composite"/>
</dbReference>
<evidence type="ECO:0000256" key="4">
    <source>
        <dbReference type="ARBA" id="ARBA00022723"/>
    </source>
</evidence>
<comment type="catalytic activity">
    <reaction evidence="7 8">
        <text>N-acetyl-D-glucosamine 6-phosphate + H2O = D-glucosamine 6-phosphate + acetate</text>
        <dbReference type="Rhea" id="RHEA:22936"/>
        <dbReference type="ChEBI" id="CHEBI:15377"/>
        <dbReference type="ChEBI" id="CHEBI:30089"/>
        <dbReference type="ChEBI" id="CHEBI:57513"/>
        <dbReference type="ChEBI" id="CHEBI:58725"/>
        <dbReference type="EC" id="3.5.1.25"/>
    </reaction>
</comment>
<name>A0A9U8DUG7_BIOGL</name>
<comment type="similarity">
    <text evidence="1 8">Belongs to the metallo-dependent hydrolases superfamily. NagA family.</text>
</comment>
<feature type="binding site" evidence="10">
    <location>
        <begin position="248"/>
        <end position="249"/>
    </location>
    <ligand>
        <name>substrate</name>
    </ligand>
</feature>
<dbReference type="GO" id="GO:0006046">
    <property type="term" value="P:N-acetylglucosamine catabolic process"/>
    <property type="evidence" value="ECO:0007669"/>
    <property type="project" value="TreeGrafter"/>
</dbReference>
<dbReference type="InterPro" id="IPR032466">
    <property type="entry name" value="Metal_Hydrolase"/>
</dbReference>
<evidence type="ECO:0000256" key="1">
    <source>
        <dbReference type="ARBA" id="ARBA00010716"/>
    </source>
</evidence>
<dbReference type="GO" id="GO:0019262">
    <property type="term" value="P:N-acetylneuraminate catabolic process"/>
    <property type="evidence" value="ECO:0007669"/>
    <property type="project" value="UniProtKB-ARBA"/>
</dbReference>
<feature type="domain" description="Amidohydrolase-related" evidence="12">
    <location>
        <begin position="77"/>
        <end position="414"/>
    </location>
</feature>
<proteinExistence type="inferred from homology"/>
<feature type="active site" description="Proton donor/acceptor" evidence="9">
    <location>
        <position position="307"/>
    </location>
</feature>
<keyword evidence="4 11" id="KW-0479">Metal-binding</keyword>
<evidence type="ECO:0000256" key="5">
    <source>
        <dbReference type="ARBA" id="ARBA00022801"/>
    </source>
</evidence>